<dbReference type="SMART" id="SM00542">
    <property type="entry name" value="FYRC"/>
    <property type="match status" value="1"/>
</dbReference>
<dbReference type="STRING" id="4846.A0A367KLY1"/>
<evidence type="ECO:0000313" key="5">
    <source>
        <dbReference type="Proteomes" id="UP000253551"/>
    </source>
</evidence>
<dbReference type="PANTHER" id="PTHR22715:SF0">
    <property type="entry name" value="TRANSFORMING GROWTH FACTOR BETA REGULATOR 1"/>
    <property type="match status" value="1"/>
</dbReference>
<gene>
    <name evidence="4" type="primary">TBRG1</name>
    <name evidence="4" type="ORF">CU098_011697</name>
</gene>
<comment type="caution">
    <text evidence="4">The sequence shown here is derived from an EMBL/GenBank/DDBJ whole genome shotgun (WGS) entry which is preliminary data.</text>
</comment>
<dbReference type="SMART" id="SM00541">
    <property type="entry name" value="FYRN"/>
    <property type="match status" value="1"/>
</dbReference>
<feature type="compositionally biased region" description="Basic residues" evidence="3">
    <location>
        <begin position="49"/>
        <end position="59"/>
    </location>
</feature>
<protein>
    <submittedName>
        <fullName evidence="4">Transforming growth factor beta regulator 1</fullName>
    </submittedName>
</protein>
<evidence type="ECO:0000256" key="2">
    <source>
        <dbReference type="ARBA" id="ARBA00023242"/>
    </source>
</evidence>
<dbReference type="Proteomes" id="UP000253551">
    <property type="component" value="Unassembled WGS sequence"/>
</dbReference>
<organism evidence="4 5">
    <name type="scientific">Rhizopus stolonifer</name>
    <name type="common">Rhizopus nigricans</name>
    <dbReference type="NCBI Taxonomy" id="4846"/>
    <lineage>
        <taxon>Eukaryota</taxon>
        <taxon>Fungi</taxon>
        <taxon>Fungi incertae sedis</taxon>
        <taxon>Mucoromycota</taxon>
        <taxon>Mucoromycotina</taxon>
        <taxon>Mucoromycetes</taxon>
        <taxon>Mucorales</taxon>
        <taxon>Mucorineae</taxon>
        <taxon>Rhizopodaceae</taxon>
        <taxon>Rhizopus</taxon>
    </lineage>
</organism>
<feature type="compositionally biased region" description="Acidic residues" evidence="3">
    <location>
        <begin position="81"/>
        <end position="101"/>
    </location>
</feature>
<keyword evidence="5" id="KW-1185">Reference proteome</keyword>
<reference evidence="4 5" key="1">
    <citation type="journal article" date="2018" name="G3 (Bethesda)">
        <title>Phylogenetic and Phylogenomic Definition of Rhizopus Species.</title>
        <authorList>
            <person name="Gryganskyi A.P."/>
            <person name="Golan J."/>
            <person name="Dolatabadi S."/>
            <person name="Mondo S."/>
            <person name="Robb S."/>
            <person name="Idnurm A."/>
            <person name="Muszewska A."/>
            <person name="Steczkiewicz K."/>
            <person name="Masonjones S."/>
            <person name="Liao H.L."/>
            <person name="Gajdeczka M.T."/>
            <person name="Anike F."/>
            <person name="Vuek A."/>
            <person name="Anishchenko I.M."/>
            <person name="Voigt K."/>
            <person name="de Hoog G.S."/>
            <person name="Smith M.E."/>
            <person name="Heitman J."/>
            <person name="Vilgalys R."/>
            <person name="Stajich J.E."/>
        </authorList>
    </citation>
    <scope>NUCLEOTIDE SEQUENCE [LARGE SCALE GENOMIC DNA]</scope>
    <source>
        <strain evidence="4 5">LSU 92-RS-03</strain>
    </source>
</reference>
<sequence length="270" mass="31372">MTDKGVDVACQTEIWEDTRMEKYRKMKRKLIELLNKQKEAQTTLDKANRKTQKRTRQKKPVNEDAMDISQDEEVKNQQDEQQQEEEEDEEEEDELDEDDDHDTPAPKKTRISRRKRVTIPRDENGNIQLPFQIASLNVISLGKIDWERPGFHNERYIFPIGYTVERTYMSMVDPHNQTTYTCKVEDGQDGPLFTLQASDAPSIELSARTATGVWALVLKKANEVRQKETSNAISGPEYYGFAHPLVIKMIEELDGVDNCSRYTRRTKDNI</sequence>
<dbReference type="InterPro" id="IPR003889">
    <property type="entry name" value="FYrich_C"/>
</dbReference>
<comment type="subcellular location">
    <subcellularLocation>
        <location evidence="1">Nucleus</location>
    </subcellularLocation>
</comment>
<dbReference type="InterPro" id="IPR003888">
    <property type="entry name" value="FYrich_N"/>
</dbReference>
<dbReference type="Pfam" id="PF05964">
    <property type="entry name" value="FYRN"/>
    <property type="match status" value="1"/>
</dbReference>
<dbReference type="InterPro" id="IPR040092">
    <property type="entry name" value="TBRG1"/>
</dbReference>
<evidence type="ECO:0000256" key="1">
    <source>
        <dbReference type="ARBA" id="ARBA00004123"/>
    </source>
</evidence>
<name>A0A367KLY1_RHIST</name>
<dbReference type="OrthoDB" id="285793at2759"/>
<accession>A0A367KLY1</accession>
<dbReference type="GO" id="GO:0051726">
    <property type="term" value="P:regulation of cell cycle"/>
    <property type="evidence" value="ECO:0007669"/>
    <property type="project" value="TreeGrafter"/>
</dbReference>
<feature type="region of interest" description="Disordered" evidence="3">
    <location>
        <begin position="35"/>
        <end position="116"/>
    </location>
</feature>
<evidence type="ECO:0000313" key="4">
    <source>
        <dbReference type="EMBL" id="RCI03161.1"/>
    </source>
</evidence>
<dbReference type="Gene3D" id="3.30.160.360">
    <property type="match status" value="1"/>
</dbReference>
<dbReference type="Pfam" id="PF05965">
    <property type="entry name" value="FYRC"/>
    <property type="match status" value="1"/>
</dbReference>
<evidence type="ECO:0000256" key="3">
    <source>
        <dbReference type="SAM" id="MobiDB-lite"/>
    </source>
</evidence>
<dbReference type="GO" id="GO:0005634">
    <property type="term" value="C:nucleus"/>
    <property type="evidence" value="ECO:0007669"/>
    <property type="project" value="UniProtKB-SubCell"/>
</dbReference>
<feature type="compositionally biased region" description="Basic residues" evidence="3">
    <location>
        <begin position="107"/>
        <end position="116"/>
    </location>
</feature>
<dbReference type="AlphaFoldDB" id="A0A367KLY1"/>
<keyword evidence="2" id="KW-0539">Nucleus</keyword>
<dbReference type="PROSITE" id="PS51543">
    <property type="entry name" value="FYRC"/>
    <property type="match status" value="1"/>
</dbReference>
<dbReference type="PROSITE" id="PS51542">
    <property type="entry name" value="FYRN"/>
    <property type="match status" value="1"/>
</dbReference>
<dbReference type="PANTHER" id="PTHR22715">
    <property type="entry name" value="TRANSFORMING GROWTH FACTOR BETA REGULATED GENE 1"/>
    <property type="match status" value="1"/>
</dbReference>
<proteinExistence type="predicted"/>
<dbReference type="EMBL" id="PJQM01001123">
    <property type="protein sequence ID" value="RCI03161.1"/>
    <property type="molecule type" value="Genomic_DNA"/>
</dbReference>